<dbReference type="AlphaFoldDB" id="A0A8F4KJN7"/>
<dbReference type="KEGG" id="pspw:BJG93_35255"/>
<dbReference type="EMBL" id="CP017561">
    <property type="protein sequence ID" value="QXE07206.1"/>
    <property type="molecule type" value="Genomic_DNA"/>
</dbReference>
<sequence length="119" mass="13170">MPPSLRKPPARCRIRCARFEWLISGREHRGLSGCEWLSPNPDAGLCDLSDEVLLSRDEDLDGGLSANFSLDSLISLSTGNIDPHSRGALFENSASVGMRQTGLGFFRMGQQNDFAFDYF</sequence>
<dbReference type="InterPro" id="IPR023614">
    <property type="entry name" value="Porin_dom_sf"/>
</dbReference>
<reference evidence="1" key="1">
    <citation type="submission" date="2016-09" db="EMBL/GenBank/DDBJ databases">
        <title>The Complete Genome of Burkholderia sprentiae wsm5005.</title>
        <authorList>
            <person name="De Meyer S."/>
            <person name="Wang P."/>
            <person name="Terpolilli J."/>
        </authorList>
    </citation>
    <scope>NUCLEOTIDE SEQUENCE [LARGE SCALE GENOMIC DNA]</scope>
    <source>
        <strain evidence="1">WSM5005</strain>
    </source>
</reference>
<protein>
    <submittedName>
        <fullName evidence="1">Uncharacterized protein</fullName>
    </submittedName>
</protein>
<accession>A0A8F4KJN7</accession>
<dbReference type="Gene3D" id="2.40.160.10">
    <property type="entry name" value="Porin"/>
    <property type="match status" value="1"/>
</dbReference>
<name>A0A8F4KJN7_9BURK</name>
<keyword evidence="2" id="KW-1185">Reference proteome</keyword>
<dbReference type="SUPFAM" id="SSF56935">
    <property type="entry name" value="Porins"/>
    <property type="match status" value="1"/>
</dbReference>
<proteinExistence type="predicted"/>
<organism evidence="1 2">
    <name type="scientific">Paraburkholderia sprentiae WSM5005</name>
    <dbReference type="NCBI Taxonomy" id="754502"/>
    <lineage>
        <taxon>Bacteria</taxon>
        <taxon>Pseudomonadati</taxon>
        <taxon>Pseudomonadota</taxon>
        <taxon>Betaproteobacteria</taxon>
        <taxon>Burkholderiales</taxon>
        <taxon>Burkholderiaceae</taxon>
        <taxon>Paraburkholderia</taxon>
    </lineage>
</organism>
<dbReference type="Proteomes" id="UP000179860">
    <property type="component" value="Chromosome 1"/>
</dbReference>
<gene>
    <name evidence="1" type="ORF">BJG93_35255</name>
</gene>
<evidence type="ECO:0000313" key="2">
    <source>
        <dbReference type="Proteomes" id="UP000179860"/>
    </source>
</evidence>
<evidence type="ECO:0000313" key="1">
    <source>
        <dbReference type="EMBL" id="QXE07206.1"/>
    </source>
</evidence>